<dbReference type="SUPFAM" id="SSF46785">
    <property type="entry name" value="Winged helix' DNA-binding domain"/>
    <property type="match status" value="1"/>
</dbReference>
<feature type="domain" description="HTH marR-type" evidence="2">
    <location>
        <begin position="29"/>
        <end position="165"/>
    </location>
</feature>
<protein>
    <submittedName>
        <fullName evidence="3">MarR family transcriptional regulator</fullName>
    </submittedName>
</protein>
<dbReference type="EMBL" id="CP041692">
    <property type="protein sequence ID" value="QDP96396.1"/>
    <property type="molecule type" value="Genomic_DNA"/>
</dbReference>
<feature type="region of interest" description="Disordered" evidence="1">
    <location>
        <begin position="1"/>
        <end position="24"/>
    </location>
</feature>
<dbReference type="SMART" id="SM00347">
    <property type="entry name" value="HTH_MARR"/>
    <property type="match status" value="1"/>
</dbReference>
<dbReference type="InterPro" id="IPR039422">
    <property type="entry name" value="MarR/SlyA-like"/>
</dbReference>
<evidence type="ECO:0000256" key="1">
    <source>
        <dbReference type="SAM" id="MobiDB-lite"/>
    </source>
</evidence>
<dbReference type="InterPro" id="IPR036388">
    <property type="entry name" value="WH-like_DNA-bd_sf"/>
</dbReference>
<keyword evidence="4" id="KW-1185">Reference proteome</keyword>
<organism evidence="3 4">
    <name type="scientific">Microlunatus elymi</name>
    <dbReference type="NCBI Taxonomy" id="2596828"/>
    <lineage>
        <taxon>Bacteria</taxon>
        <taxon>Bacillati</taxon>
        <taxon>Actinomycetota</taxon>
        <taxon>Actinomycetes</taxon>
        <taxon>Propionibacteriales</taxon>
        <taxon>Propionibacteriaceae</taxon>
        <taxon>Microlunatus</taxon>
    </lineage>
</organism>
<dbReference type="PANTHER" id="PTHR33164">
    <property type="entry name" value="TRANSCRIPTIONAL REGULATOR, MARR FAMILY"/>
    <property type="match status" value="1"/>
</dbReference>
<proteinExistence type="predicted"/>
<evidence type="ECO:0000313" key="4">
    <source>
        <dbReference type="Proteomes" id="UP000319263"/>
    </source>
</evidence>
<dbReference type="PROSITE" id="PS50995">
    <property type="entry name" value="HTH_MARR_2"/>
    <property type="match status" value="1"/>
</dbReference>
<dbReference type="Proteomes" id="UP000319263">
    <property type="component" value="Chromosome"/>
</dbReference>
<gene>
    <name evidence="3" type="ORF">FOE78_11225</name>
</gene>
<evidence type="ECO:0000259" key="2">
    <source>
        <dbReference type="PROSITE" id="PS50995"/>
    </source>
</evidence>
<dbReference type="PANTHER" id="PTHR33164:SF43">
    <property type="entry name" value="HTH-TYPE TRANSCRIPTIONAL REPRESSOR YETL"/>
    <property type="match status" value="1"/>
</dbReference>
<sequence>MSEVNDAHTLAVSPARTASSGKSERDHELITLAGLLFEAGSAVRNRVSATLRDEVGIAPEAFEVLLRLSRSPQGRLRMSELSHHLDITTGGTTRMMERLERDGLVRRTPSTADRRVVYAEVTDTGRAELDRALDTHLDDLHDIFTTRLSAADLADLERGLRALRDAMLGD</sequence>
<dbReference type="PRINTS" id="PR00598">
    <property type="entry name" value="HTHMARR"/>
</dbReference>
<dbReference type="KEGG" id="mik:FOE78_11225"/>
<dbReference type="InterPro" id="IPR036390">
    <property type="entry name" value="WH_DNA-bd_sf"/>
</dbReference>
<dbReference type="Pfam" id="PF01047">
    <property type="entry name" value="MarR"/>
    <property type="match status" value="1"/>
</dbReference>
<dbReference type="AlphaFoldDB" id="A0A516PYZ1"/>
<evidence type="ECO:0000313" key="3">
    <source>
        <dbReference type="EMBL" id="QDP96396.1"/>
    </source>
</evidence>
<accession>A0A516PYZ1</accession>
<dbReference type="GO" id="GO:0006950">
    <property type="term" value="P:response to stress"/>
    <property type="evidence" value="ECO:0007669"/>
    <property type="project" value="TreeGrafter"/>
</dbReference>
<dbReference type="RefSeq" id="WP_143986362.1">
    <property type="nucleotide sequence ID" value="NZ_CP041692.1"/>
</dbReference>
<dbReference type="OrthoDB" id="9806864at2"/>
<dbReference type="Gene3D" id="1.10.10.10">
    <property type="entry name" value="Winged helix-like DNA-binding domain superfamily/Winged helix DNA-binding domain"/>
    <property type="match status" value="1"/>
</dbReference>
<dbReference type="InterPro" id="IPR000835">
    <property type="entry name" value="HTH_MarR-typ"/>
</dbReference>
<reference evidence="3 4" key="1">
    <citation type="submission" date="2019-07" db="EMBL/GenBank/DDBJ databases">
        <title>Microlunatus dokdonensis sp. nov. isolated from the rhizospheric soil of the wild plant Elymus tsukushiensis.</title>
        <authorList>
            <person name="Ghim S.-Y."/>
            <person name="Hwang Y.-J."/>
            <person name="Son J.-S."/>
            <person name="Shin J.-H."/>
        </authorList>
    </citation>
    <scope>NUCLEOTIDE SEQUENCE [LARGE SCALE GENOMIC DNA]</scope>
    <source>
        <strain evidence="3 4">KUDC0627</strain>
    </source>
</reference>
<name>A0A516PYZ1_9ACTN</name>
<dbReference type="GO" id="GO:0003700">
    <property type="term" value="F:DNA-binding transcription factor activity"/>
    <property type="evidence" value="ECO:0007669"/>
    <property type="project" value="InterPro"/>
</dbReference>